<keyword evidence="2" id="KW-0732">Signal</keyword>
<protein>
    <recommendedName>
        <fullName evidence="3">SLH domain-containing protein</fullName>
    </recommendedName>
</protein>
<dbReference type="PROSITE" id="PS51272">
    <property type="entry name" value="SLH"/>
    <property type="match status" value="2"/>
</dbReference>
<keyword evidence="5" id="KW-1185">Reference proteome</keyword>
<feature type="domain" description="SLH" evidence="3">
    <location>
        <begin position="991"/>
        <end position="1054"/>
    </location>
</feature>
<evidence type="ECO:0000256" key="2">
    <source>
        <dbReference type="SAM" id="SignalP"/>
    </source>
</evidence>
<dbReference type="Pfam" id="PF00395">
    <property type="entry name" value="SLH"/>
    <property type="match status" value="2"/>
</dbReference>
<feature type="domain" description="SLH" evidence="3">
    <location>
        <begin position="1103"/>
        <end position="1161"/>
    </location>
</feature>
<dbReference type="Proteomes" id="UP000620147">
    <property type="component" value="Unassembled WGS sequence"/>
</dbReference>
<dbReference type="InterPro" id="IPR001119">
    <property type="entry name" value="SLH_dom"/>
</dbReference>
<organism evidence="4 5">
    <name type="scientific">Butyricicoccus faecihominis</name>
    <dbReference type="NCBI Taxonomy" id="1712515"/>
    <lineage>
        <taxon>Bacteria</taxon>
        <taxon>Bacillati</taxon>
        <taxon>Bacillota</taxon>
        <taxon>Clostridia</taxon>
        <taxon>Eubacteriales</taxon>
        <taxon>Butyricicoccaceae</taxon>
        <taxon>Butyricicoccus</taxon>
    </lineage>
</organism>
<evidence type="ECO:0000313" key="4">
    <source>
        <dbReference type="EMBL" id="GFO89106.1"/>
    </source>
</evidence>
<sequence length="1161" mass="122249">MKRRLLSAFLAVMMVLTMAPVAFAAGDTAATSESVAEISGTGYATLQAAVDAAVSGSDIITLNADVIEDITIPQDKIVTLDLNGHKITNSTNHTITNKGMLAINGTGTIDNVTHKKAAVYNVAGAVCNLNGNILYCRSAEASTSAGDSGNNSYYVIDNYGTMNIYKGTFKFSDTNVGAFSSLIHNGWYNGSENTSGKNAVMTIWDGDFTQGTGGKITVKNDDYGELEIDGGVFTQPMDNYYCVFNYNMATISGGTINGHVGNEYINDTSDKGYLDIKGNAKITGDIDNTTGSDKATTEDKNLIKISGDVRISGALSSNNQNNISVTGGTFSSDVSAYCDANYATAKNADNTYTVKPLKDVAVAKIDDTYYKTLADAVAAAQDGATITLLKDTIGSGIGTYENPGKDLQGNDQIAAKGFTIDFNQHTYSVDKPAVGSKGYETQGFHLEWKGAVETTPDITLKNGTLNVAQEHDPNLKLLVQNYCNLTLDNMTVDGTNLTKGWGSYTYVTSNCNGTVTIKDSVIISENPNADVAFDVDGAKPITSGFYGPVKLTIEGNSKISGKFEVSNKDGNSLTITGGYFTTNPTDYVASGYVAGTSDVSGYSYKVVAKTNTGNVEVKPAVAKPEVKVDKIPQADKEKVAAAAKTVSAPTLGAAAGDIVKDIDEAKATDLVNSATEVTGDKKLYVQSSLKVEPTAYDAANKTLALEITPQYRIVASTAASADDIELGVNGKNAEVVQDYKPMNITKATVVTMELPTGFAVADGDKLSIQHTKNGTVEYYTGTVTEQSGKHLLTFTTNGFSPFVISVPAASIGENVYPTLQAAVDSVKSGKTIKLEQNVAVNTKATVAKTIKFEVATNEKTFAKENIVAGANTTVKVTGDASPYTYEFTYTKPSSGGSSGGSSSGKTTYKVTTSAVNNGGVNASPSSAEKGATITITLSPDKGYKLDKLTVTDGSGKTVSTVKKSDTVYTFTMPASAVKVGVSYVKATETPSETKFNDVSANDWFASAVDYVTGKGMMNGTAANTFSPKANTTRGMLMTVLARHAGEDTTGGSVWYEKGMNWAKANGVSDGTNPQVNITREQLAAMLYRYAQNKKYDVSGAKSLDGYTDAQSVSSYAVPALQWANAAGVVTGKSGSKLDPKGYATRAEVAAMLMRFCENVEK</sequence>
<name>A0ABQ1E2E3_9FIRM</name>
<feature type="chain" id="PRO_5046848980" description="SLH domain-containing protein" evidence="2">
    <location>
        <begin position="25"/>
        <end position="1161"/>
    </location>
</feature>
<evidence type="ECO:0000256" key="1">
    <source>
        <dbReference type="ARBA" id="ARBA00022737"/>
    </source>
</evidence>
<accession>A0ABQ1E2E3</accession>
<dbReference type="InterPro" id="IPR044060">
    <property type="entry name" value="Bacterial_rp_domain"/>
</dbReference>
<keyword evidence="1" id="KW-0677">Repeat</keyword>
<dbReference type="EMBL" id="BLYJ01000034">
    <property type="protein sequence ID" value="GFO89106.1"/>
    <property type="molecule type" value="Genomic_DNA"/>
</dbReference>
<feature type="signal peptide" evidence="2">
    <location>
        <begin position="1"/>
        <end position="24"/>
    </location>
</feature>
<evidence type="ECO:0000259" key="3">
    <source>
        <dbReference type="PROSITE" id="PS51272"/>
    </source>
</evidence>
<evidence type="ECO:0000313" key="5">
    <source>
        <dbReference type="Proteomes" id="UP000620147"/>
    </source>
</evidence>
<dbReference type="RefSeq" id="WP_243184007.1">
    <property type="nucleotide sequence ID" value="NZ_BLYJ01000034.1"/>
</dbReference>
<gene>
    <name evidence="4" type="ORF">BUFA31_22700</name>
</gene>
<proteinExistence type="predicted"/>
<reference evidence="4 5" key="1">
    <citation type="submission" date="2020-06" db="EMBL/GenBank/DDBJ databases">
        <title>Characterization of fructooligosaccharide metabolism and fructooligosaccharide-degrading enzymes in human commensal butyrate producers.</title>
        <authorList>
            <person name="Tanno H."/>
            <person name="Fujii T."/>
            <person name="Hirano K."/>
            <person name="Maeno S."/>
            <person name="Tonozuka T."/>
            <person name="Sakamoto M."/>
            <person name="Ohkuma M."/>
            <person name="Tochio T."/>
            <person name="Endo A."/>
        </authorList>
    </citation>
    <scope>NUCLEOTIDE SEQUENCE [LARGE SCALE GENOMIC DNA]</scope>
    <source>
        <strain evidence="4 5">JCM 31056</strain>
    </source>
</reference>
<dbReference type="Pfam" id="PF18998">
    <property type="entry name" value="Flg_new_2"/>
    <property type="match status" value="1"/>
</dbReference>
<comment type="caution">
    <text evidence="4">The sequence shown here is derived from an EMBL/GenBank/DDBJ whole genome shotgun (WGS) entry which is preliminary data.</text>
</comment>